<feature type="chain" id="PRO_5032367214" evidence="7">
    <location>
        <begin position="26"/>
        <end position="259"/>
    </location>
</feature>
<keyword evidence="4" id="KW-0378">Hydrolase</keyword>
<gene>
    <name evidence="8" type="ORF">G3M78_09020</name>
</gene>
<keyword evidence="1" id="KW-0540">Nuclease</keyword>
<dbReference type="GO" id="GO:0006308">
    <property type="term" value="P:DNA catabolic process"/>
    <property type="evidence" value="ECO:0007669"/>
    <property type="project" value="InterPro"/>
</dbReference>
<dbReference type="KEGG" id="nva:G3M78_09020"/>
<dbReference type="PANTHER" id="PTHR33146:SF26">
    <property type="entry name" value="ENDONUCLEASE 4"/>
    <property type="match status" value="1"/>
</dbReference>
<dbReference type="InterPro" id="IPR008947">
    <property type="entry name" value="PLipase_C/P1_nuclease_dom_sf"/>
</dbReference>
<evidence type="ECO:0000256" key="6">
    <source>
        <dbReference type="ARBA" id="ARBA00023180"/>
    </source>
</evidence>
<dbReference type="Proteomes" id="UP000594464">
    <property type="component" value="Chromosome"/>
</dbReference>
<keyword evidence="3" id="KW-0255">Endonuclease</keyword>
<dbReference type="SUPFAM" id="SSF48537">
    <property type="entry name" value="Phospholipase C/P1 nuclease"/>
    <property type="match status" value="1"/>
</dbReference>
<dbReference type="EMBL" id="CP048620">
    <property type="protein sequence ID" value="QPJ65527.1"/>
    <property type="molecule type" value="Genomic_DNA"/>
</dbReference>
<keyword evidence="2" id="KW-0479">Metal-binding</keyword>
<evidence type="ECO:0000313" key="8">
    <source>
        <dbReference type="EMBL" id="QPJ65527.1"/>
    </source>
</evidence>
<dbReference type="GO" id="GO:0046872">
    <property type="term" value="F:metal ion binding"/>
    <property type="evidence" value="ECO:0007669"/>
    <property type="project" value="UniProtKB-KW"/>
</dbReference>
<evidence type="ECO:0000256" key="2">
    <source>
        <dbReference type="ARBA" id="ARBA00022723"/>
    </source>
</evidence>
<protein>
    <submittedName>
        <fullName evidence="8">S1/P1 nuclease</fullName>
    </submittedName>
</protein>
<proteinExistence type="predicted"/>
<evidence type="ECO:0000256" key="4">
    <source>
        <dbReference type="ARBA" id="ARBA00022801"/>
    </source>
</evidence>
<dbReference type="Gene3D" id="1.10.575.10">
    <property type="entry name" value="P1 Nuclease"/>
    <property type="match status" value="1"/>
</dbReference>
<dbReference type="CDD" id="cd11010">
    <property type="entry name" value="S1-P1_nuclease"/>
    <property type="match status" value="1"/>
</dbReference>
<dbReference type="GO" id="GO:0016788">
    <property type="term" value="F:hydrolase activity, acting on ester bonds"/>
    <property type="evidence" value="ECO:0007669"/>
    <property type="project" value="InterPro"/>
</dbReference>
<keyword evidence="6" id="KW-0325">Glycoprotein</keyword>
<evidence type="ECO:0000313" key="9">
    <source>
        <dbReference type="Proteomes" id="UP000594464"/>
    </source>
</evidence>
<dbReference type="PANTHER" id="PTHR33146">
    <property type="entry name" value="ENDONUCLEASE 4"/>
    <property type="match status" value="1"/>
</dbReference>
<sequence length="259" mass="29399">MKRFILKLILASFLCGLFNPASLWAWGPDAHRIIGAVADLHLRPVVRSRLKDEYGIAGLYQVADWADSVRKKRRQGPWHYVNIAPGERLYLRSRDCGNGDCVVEKINEFFSALSEQDAPLSEISQAVKYLVHLVGDAHQPLHAGNRDDRGGNFIKVEFKGRETNLHALWDSGLLPRSARQSRRYAETLNQQISVEDRAEWIGGGPEDWVNESRAMALDHAYTATGRLTKRYIQISMEMIDLRLSQAGIRLADLLNRCFE</sequence>
<keyword evidence="7" id="KW-0732">Signal</keyword>
<evidence type="ECO:0000256" key="7">
    <source>
        <dbReference type="SAM" id="SignalP"/>
    </source>
</evidence>
<dbReference type="AlphaFoldDB" id="A0A7T0C348"/>
<feature type="signal peptide" evidence="7">
    <location>
        <begin position="1"/>
        <end position="25"/>
    </location>
</feature>
<organism evidence="8 9">
    <name type="scientific">Candidatus Nitrohelix vancouverensis</name>
    <dbReference type="NCBI Taxonomy" id="2705534"/>
    <lineage>
        <taxon>Bacteria</taxon>
        <taxon>Pseudomonadati</taxon>
        <taxon>Nitrospinota/Tectimicrobiota group</taxon>
        <taxon>Nitrospinota</taxon>
        <taxon>Nitrospinia</taxon>
        <taxon>Nitrospinales</taxon>
        <taxon>Nitrospinaceae</taxon>
        <taxon>Candidatus Nitrohelix</taxon>
    </lineage>
</organism>
<dbReference type="Pfam" id="PF02265">
    <property type="entry name" value="S1-P1_nuclease"/>
    <property type="match status" value="1"/>
</dbReference>
<evidence type="ECO:0000256" key="5">
    <source>
        <dbReference type="ARBA" id="ARBA00023157"/>
    </source>
</evidence>
<dbReference type="InterPro" id="IPR003154">
    <property type="entry name" value="S1/P1nuclease"/>
</dbReference>
<dbReference type="GO" id="GO:0004519">
    <property type="term" value="F:endonuclease activity"/>
    <property type="evidence" value="ECO:0007669"/>
    <property type="project" value="UniProtKB-KW"/>
</dbReference>
<accession>A0A7T0C348</accession>
<name>A0A7T0C348_9BACT</name>
<keyword evidence="5" id="KW-1015">Disulfide bond</keyword>
<evidence type="ECO:0000256" key="1">
    <source>
        <dbReference type="ARBA" id="ARBA00022722"/>
    </source>
</evidence>
<evidence type="ECO:0000256" key="3">
    <source>
        <dbReference type="ARBA" id="ARBA00022759"/>
    </source>
</evidence>
<dbReference type="GO" id="GO:0003676">
    <property type="term" value="F:nucleic acid binding"/>
    <property type="evidence" value="ECO:0007669"/>
    <property type="project" value="InterPro"/>
</dbReference>
<reference evidence="9" key="1">
    <citation type="submission" date="2020-02" db="EMBL/GenBank/DDBJ databases">
        <title>Genomic and physiological characterization of two novel Nitrospinaceae genera.</title>
        <authorList>
            <person name="Mueller A.J."/>
            <person name="Jung M.-Y."/>
            <person name="Strachan C.R."/>
            <person name="Herbold C.W."/>
            <person name="Kirkegaard R.H."/>
            <person name="Daims H."/>
        </authorList>
    </citation>
    <scope>NUCLEOTIDE SEQUENCE [LARGE SCALE GENOMIC DNA]</scope>
</reference>